<dbReference type="GO" id="GO:0005741">
    <property type="term" value="C:mitochondrial outer membrane"/>
    <property type="evidence" value="ECO:0007669"/>
    <property type="project" value="UniProtKB-SubCell"/>
</dbReference>
<organism evidence="5">
    <name type="scientific">Serpula lacrymans var. lacrymans (strain S7.9)</name>
    <name type="common">Dry rot fungus</name>
    <dbReference type="NCBI Taxonomy" id="578457"/>
    <lineage>
        <taxon>Eukaryota</taxon>
        <taxon>Fungi</taxon>
        <taxon>Dikarya</taxon>
        <taxon>Basidiomycota</taxon>
        <taxon>Agaricomycotina</taxon>
        <taxon>Agaricomycetes</taxon>
        <taxon>Agaricomycetidae</taxon>
        <taxon>Boletales</taxon>
        <taxon>Coniophorineae</taxon>
        <taxon>Serpulaceae</taxon>
        <taxon>Serpula</taxon>
    </lineage>
</organism>
<evidence type="ECO:0000313" key="5">
    <source>
        <dbReference type="Proteomes" id="UP000008064"/>
    </source>
</evidence>
<dbReference type="InterPro" id="IPR036291">
    <property type="entry name" value="NAD(P)-bd_dom_sf"/>
</dbReference>
<dbReference type="PANTHER" id="PTHR14097">
    <property type="entry name" value="OXIDOREDUCTASE HTATIP2"/>
    <property type="match status" value="1"/>
</dbReference>
<dbReference type="GeneID" id="18816738"/>
<protein>
    <recommendedName>
        <fullName evidence="3">NAD(P)-binding domain-containing protein</fullName>
    </recommendedName>
</protein>
<evidence type="ECO:0000256" key="1">
    <source>
        <dbReference type="ARBA" id="ARBA00004450"/>
    </source>
</evidence>
<reference evidence="5" key="1">
    <citation type="journal article" date="2011" name="Science">
        <title>The plant cell wall-decomposing machinery underlies the functional diversity of forest fungi.</title>
        <authorList>
            <person name="Eastwood D.C."/>
            <person name="Floudas D."/>
            <person name="Binder M."/>
            <person name="Majcherczyk A."/>
            <person name="Schneider P."/>
            <person name="Aerts A."/>
            <person name="Asiegbu F.O."/>
            <person name="Baker S.E."/>
            <person name="Barry K."/>
            <person name="Bendiksby M."/>
            <person name="Blumentritt M."/>
            <person name="Coutinho P.M."/>
            <person name="Cullen D."/>
            <person name="de Vries R.P."/>
            <person name="Gathman A."/>
            <person name="Goodell B."/>
            <person name="Henrissat B."/>
            <person name="Ihrmark K."/>
            <person name="Kauserud H."/>
            <person name="Kohler A."/>
            <person name="LaButti K."/>
            <person name="Lapidus A."/>
            <person name="Lavin J.L."/>
            <person name="Lee Y.-H."/>
            <person name="Lindquist E."/>
            <person name="Lilly W."/>
            <person name="Lucas S."/>
            <person name="Morin E."/>
            <person name="Murat C."/>
            <person name="Oguiza J.A."/>
            <person name="Park J."/>
            <person name="Pisabarro A.G."/>
            <person name="Riley R."/>
            <person name="Rosling A."/>
            <person name="Salamov A."/>
            <person name="Schmidt O."/>
            <person name="Schmutz J."/>
            <person name="Skrede I."/>
            <person name="Stenlid J."/>
            <person name="Wiebenga A."/>
            <person name="Xie X."/>
            <person name="Kuees U."/>
            <person name="Hibbett D.S."/>
            <person name="Hoffmeister D."/>
            <person name="Hoegberg N."/>
            <person name="Martin F."/>
            <person name="Grigoriev I.V."/>
            <person name="Watkinson S.C."/>
        </authorList>
    </citation>
    <scope>NUCLEOTIDE SEQUENCE [LARGE SCALE GENOMIC DNA]</scope>
    <source>
        <strain evidence="5">S7.9</strain>
    </source>
</reference>
<comment type="similarity">
    <text evidence="2">Belongs to the FMP52 family.</text>
</comment>
<dbReference type="OrthoDB" id="430436at2759"/>
<dbReference type="Proteomes" id="UP000008064">
    <property type="component" value="Unassembled WGS sequence"/>
</dbReference>
<proteinExistence type="inferred from homology"/>
<name>F8P376_SERL9</name>
<comment type="subcellular location">
    <subcellularLocation>
        <location evidence="1">Mitochondrion outer membrane</location>
        <topology evidence="1">Peripheral membrane protein</topology>
    </subcellularLocation>
</comment>
<dbReference type="HOGENOM" id="CLU_071330_3_1_1"/>
<dbReference type="PANTHER" id="PTHR14097:SF7">
    <property type="entry name" value="OXIDOREDUCTASE HTATIP2"/>
    <property type="match status" value="1"/>
</dbReference>
<dbReference type="GO" id="GO:0051170">
    <property type="term" value="P:import into nucleus"/>
    <property type="evidence" value="ECO:0007669"/>
    <property type="project" value="TreeGrafter"/>
</dbReference>
<evidence type="ECO:0000313" key="4">
    <source>
        <dbReference type="EMBL" id="EGO22607.1"/>
    </source>
</evidence>
<dbReference type="Gene3D" id="3.40.50.720">
    <property type="entry name" value="NAD(P)-binding Rossmann-like Domain"/>
    <property type="match status" value="1"/>
</dbReference>
<dbReference type="EMBL" id="GL945437">
    <property type="protein sequence ID" value="EGO22607.1"/>
    <property type="molecule type" value="Genomic_DNA"/>
</dbReference>
<accession>F8P376</accession>
<dbReference type="KEGG" id="sla:SERLADRAFT_451435"/>
<dbReference type="InterPro" id="IPR016040">
    <property type="entry name" value="NAD(P)-bd_dom"/>
</dbReference>
<sequence>MSGQSALIFGATGSTGRCLLKEVLSSSHFTRVGEFGRKVTPADQLESAPGRQKLEQKTIDFERLDQAGLKDGHWDVIFVTLGTSRAVAGADFEKVDREYVVNAVKEAKSTDPNHSQRIVYLSASGANSSSTFLYPRSKGLTELALAGLGYMDTIVLRPVLLKGRTDARVGEIVAGFVTGALSHFSSNMEIQVALLAKSMLNAGILGSAGLHTAVGAQEAGRDGVSFTVLDNKGAVALGKMNVNK</sequence>
<evidence type="ECO:0000259" key="3">
    <source>
        <dbReference type="Pfam" id="PF13460"/>
    </source>
</evidence>
<dbReference type="SUPFAM" id="SSF51735">
    <property type="entry name" value="NAD(P)-binding Rossmann-fold domains"/>
    <property type="match status" value="1"/>
</dbReference>
<dbReference type="RefSeq" id="XP_007321145.1">
    <property type="nucleotide sequence ID" value="XM_007321083.1"/>
</dbReference>
<dbReference type="Pfam" id="PF13460">
    <property type="entry name" value="NAD_binding_10"/>
    <property type="match status" value="1"/>
</dbReference>
<dbReference type="AlphaFoldDB" id="F8P376"/>
<gene>
    <name evidence="4" type="ORF">SERLADRAFT_451435</name>
</gene>
<feature type="domain" description="NAD(P)-binding" evidence="3">
    <location>
        <begin position="10"/>
        <end position="131"/>
    </location>
</feature>
<evidence type="ECO:0000256" key="2">
    <source>
        <dbReference type="ARBA" id="ARBA00006617"/>
    </source>
</evidence>